<dbReference type="InterPro" id="IPR009057">
    <property type="entry name" value="Homeodomain-like_sf"/>
</dbReference>
<dbReference type="PROSITE" id="PS51294">
    <property type="entry name" value="HTH_MYB"/>
    <property type="match status" value="1"/>
</dbReference>
<dbReference type="HOGENOM" id="CLU_053944_6_0_1"/>
<gene>
    <name evidence="7" type="primary">LOC100839058</name>
    <name evidence="6" type="ORF">BRADI_5g20520v3</name>
</gene>
<dbReference type="KEGG" id="bdi:100839058"/>
<dbReference type="InterPro" id="IPR006447">
    <property type="entry name" value="Myb_dom_plants"/>
</dbReference>
<reference evidence="7" key="3">
    <citation type="submission" date="2018-08" db="UniProtKB">
        <authorList>
            <consortium name="EnsemblPlants"/>
        </authorList>
    </citation>
    <scope>IDENTIFICATION</scope>
    <source>
        <strain evidence="7">cv. Bd21</strain>
    </source>
</reference>
<dbReference type="STRING" id="15368.I1J1D6"/>
<evidence type="ECO:0000256" key="3">
    <source>
        <dbReference type="ARBA" id="ARBA00023163"/>
    </source>
</evidence>
<evidence type="ECO:0000256" key="2">
    <source>
        <dbReference type="ARBA" id="ARBA00023125"/>
    </source>
</evidence>
<dbReference type="GO" id="GO:0003700">
    <property type="term" value="F:DNA-binding transcription factor activity"/>
    <property type="evidence" value="ECO:0007669"/>
    <property type="project" value="InterPro"/>
</dbReference>
<reference evidence="6 7" key="1">
    <citation type="journal article" date="2010" name="Nature">
        <title>Genome sequencing and analysis of the model grass Brachypodium distachyon.</title>
        <authorList>
            <consortium name="International Brachypodium Initiative"/>
        </authorList>
    </citation>
    <scope>NUCLEOTIDE SEQUENCE [LARGE SCALE GENOMIC DNA]</scope>
    <source>
        <strain evidence="6 7">Bd21</strain>
    </source>
</reference>
<dbReference type="AlphaFoldDB" id="I1J1D6"/>
<dbReference type="FunFam" id="1.10.10.60:FF:000002">
    <property type="entry name" value="Myb family transcription factor"/>
    <property type="match status" value="1"/>
</dbReference>
<dbReference type="InterPro" id="IPR017930">
    <property type="entry name" value="Myb_dom"/>
</dbReference>
<proteinExistence type="predicted"/>
<dbReference type="NCBIfam" id="TIGR01557">
    <property type="entry name" value="myb_SHAQKYF"/>
    <property type="match status" value="1"/>
</dbReference>
<keyword evidence="8" id="KW-1185">Reference proteome</keyword>
<dbReference type="Pfam" id="PF14379">
    <property type="entry name" value="Myb_CC_LHEQLE"/>
    <property type="match status" value="1"/>
</dbReference>
<dbReference type="Gramene" id="KQJ84388">
    <property type="protein sequence ID" value="KQJ84388"/>
    <property type="gene ID" value="BRADI_5g20520v3"/>
</dbReference>
<reference evidence="6" key="2">
    <citation type="submission" date="2017-06" db="EMBL/GenBank/DDBJ databases">
        <title>WGS assembly of Brachypodium distachyon.</title>
        <authorList>
            <consortium name="The International Brachypodium Initiative"/>
            <person name="Lucas S."/>
            <person name="Harmon-Smith M."/>
            <person name="Lail K."/>
            <person name="Tice H."/>
            <person name="Grimwood J."/>
            <person name="Bruce D."/>
            <person name="Barry K."/>
            <person name="Shu S."/>
            <person name="Lindquist E."/>
            <person name="Wang M."/>
            <person name="Pitluck S."/>
            <person name="Vogel J.P."/>
            <person name="Garvin D.F."/>
            <person name="Mockler T.C."/>
            <person name="Schmutz J."/>
            <person name="Rokhsar D."/>
            <person name="Bevan M.W."/>
        </authorList>
    </citation>
    <scope>NUCLEOTIDE SEQUENCE</scope>
    <source>
        <strain evidence="6">Bd21</strain>
    </source>
</reference>
<sequence>MFEGSYGGGCAAGAEAALSRDPKQRLRWTPELHRRFVDAVAKLGGPDKATPKSVLRLMGIKGLTLFHLKSHLQKYRMGRQTKKATDLELASSGGFAAGDISFSIGTPRLVPAGDDNREISPTDTLRYQIQVQRKLHEQLEVQKKLHARIEAQGRYLKAILEKAKKNISVDINGSPNIESTRSQFMDFNLDLLGLMDNGTQMYEENSEQLMKAISDNNLKDNNLDFQLYDVGSQEAKNVRCTPRTEDLLLLDLNIKGGHDLSSTGMQ</sequence>
<accession>I1J1D6</accession>
<dbReference type="OrthoDB" id="551907at2759"/>
<dbReference type="InterPro" id="IPR046955">
    <property type="entry name" value="PHR1-like"/>
</dbReference>
<keyword evidence="3" id="KW-0804">Transcription</keyword>
<protein>
    <recommendedName>
        <fullName evidence="5">HTH myb-type domain-containing protein</fullName>
    </recommendedName>
</protein>
<dbReference type="InterPro" id="IPR025756">
    <property type="entry name" value="Myb_CC_LHEQLE"/>
</dbReference>
<organism evidence="7">
    <name type="scientific">Brachypodium distachyon</name>
    <name type="common">Purple false brome</name>
    <name type="synonym">Trachynia distachya</name>
    <dbReference type="NCBI Taxonomy" id="15368"/>
    <lineage>
        <taxon>Eukaryota</taxon>
        <taxon>Viridiplantae</taxon>
        <taxon>Streptophyta</taxon>
        <taxon>Embryophyta</taxon>
        <taxon>Tracheophyta</taxon>
        <taxon>Spermatophyta</taxon>
        <taxon>Magnoliopsida</taxon>
        <taxon>Liliopsida</taxon>
        <taxon>Poales</taxon>
        <taxon>Poaceae</taxon>
        <taxon>BOP clade</taxon>
        <taxon>Pooideae</taxon>
        <taxon>Stipodae</taxon>
        <taxon>Brachypodieae</taxon>
        <taxon>Brachypodium</taxon>
    </lineage>
</organism>
<feature type="domain" description="HTH myb-type" evidence="5">
    <location>
        <begin position="20"/>
        <end position="80"/>
    </location>
</feature>
<evidence type="ECO:0000313" key="6">
    <source>
        <dbReference type="EMBL" id="KQJ84388.1"/>
    </source>
</evidence>
<dbReference type="PANTHER" id="PTHR31499">
    <property type="entry name" value="MYB FAMILY TRANSCRIPTION FACTOR PHL11"/>
    <property type="match status" value="1"/>
</dbReference>
<evidence type="ECO:0000313" key="7">
    <source>
        <dbReference type="EnsemblPlants" id="KQJ84388"/>
    </source>
</evidence>
<dbReference type="eggNOG" id="ENOG502RIH2">
    <property type="taxonomic scope" value="Eukaryota"/>
</dbReference>
<evidence type="ECO:0000256" key="4">
    <source>
        <dbReference type="ARBA" id="ARBA00023242"/>
    </source>
</evidence>
<dbReference type="EnsemblPlants" id="KQJ84388">
    <property type="protein sequence ID" value="KQJ84388"/>
    <property type="gene ID" value="BRADI_5g20520v3"/>
</dbReference>
<dbReference type="GO" id="GO:0003677">
    <property type="term" value="F:DNA binding"/>
    <property type="evidence" value="ECO:0007669"/>
    <property type="project" value="UniProtKB-KW"/>
</dbReference>
<dbReference type="Pfam" id="PF00249">
    <property type="entry name" value="Myb_DNA-binding"/>
    <property type="match status" value="1"/>
</dbReference>
<keyword evidence="1" id="KW-0805">Transcription regulation</keyword>
<dbReference type="ExpressionAtlas" id="I1J1D6">
    <property type="expression patterns" value="baseline"/>
</dbReference>
<evidence type="ECO:0000259" key="5">
    <source>
        <dbReference type="PROSITE" id="PS51294"/>
    </source>
</evidence>
<evidence type="ECO:0000313" key="8">
    <source>
        <dbReference type="Proteomes" id="UP000008810"/>
    </source>
</evidence>
<dbReference type="Gene3D" id="1.10.10.60">
    <property type="entry name" value="Homeodomain-like"/>
    <property type="match status" value="1"/>
</dbReference>
<dbReference type="Proteomes" id="UP000008810">
    <property type="component" value="Chromosome 5"/>
</dbReference>
<dbReference type="EMBL" id="CM000884">
    <property type="protein sequence ID" value="KQJ84388.1"/>
    <property type="molecule type" value="Genomic_DNA"/>
</dbReference>
<keyword evidence="4" id="KW-0539">Nucleus</keyword>
<keyword evidence="2" id="KW-0238">DNA-binding</keyword>
<evidence type="ECO:0000256" key="1">
    <source>
        <dbReference type="ARBA" id="ARBA00023015"/>
    </source>
</evidence>
<dbReference type="InterPro" id="IPR001005">
    <property type="entry name" value="SANT/Myb"/>
</dbReference>
<dbReference type="OMA" id="EAKSVEC"/>
<dbReference type="PANTHER" id="PTHR31499:SF71">
    <property type="entry name" value="HTH MYB-TYPE DOMAIN-CONTAINING PROTEIN"/>
    <property type="match status" value="1"/>
</dbReference>
<dbReference type="GeneID" id="100839058"/>
<name>I1J1D6_BRADI</name>
<dbReference type="SUPFAM" id="SSF46689">
    <property type="entry name" value="Homeodomain-like"/>
    <property type="match status" value="1"/>
</dbReference>